<dbReference type="GO" id="GO:0008926">
    <property type="term" value="F:mannitol-1-phosphate 5-dehydrogenase activity"/>
    <property type="evidence" value="ECO:0007669"/>
    <property type="project" value="UniProtKB-EC"/>
</dbReference>
<dbReference type="PANTHER" id="PTHR43362">
    <property type="entry name" value="MANNITOL DEHYDROGENASE DSF1-RELATED"/>
    <property type="match status" value="1"/>
</dbReference>
<dbReference type="FunFam" id="3.40.50.720:FF:000129">
    <property type="entry name" value="D-mannonate oxidoreductase"/>
    <property type="match status" value="1"/>
</dbReference>
<sequence>MQQLSTATLASLGGSLPVPSYDRTQLRTGIVHLGVGAFHRSHQAMYVDRLLEQGQARDWGICGVGVLPSDRRMAEVMAAQDCLYTLVVKHPDGAMEPRVVGSIVEYLLAPDDPEAVVEKMAAETTRIVSLTVTEGGYNIAAVTGEFDATHPDVVSDLRPGAALRTSFGLVTEALVRRRDRGLAPFTVVSCDNIQHNGDVARRSFAAFARLRDPELGAWVEREVPFPNSMVDRITPATTDDDRAEVARRFGVDDGWPVVCEPFTQWVLEDRFSLGRPPLEDAGVQVVDDVDPYERMKLRLLNASHQGLAYLGRLAGYRLVHDAAQDPLFQAFLLGYMEEEATPTLLPVPGIDLDDYRRELIARFSNPAIRDTLARLAFDGSERLTKWLLPVVRDQLARGGEVRRSAAVVAGWARYSEGVDEQGEPIEIADRRRESLRSAALRQREDPLAFIADRELFGDLVDDERFTGPYLAALTSLYERGARATLEELVDRGRTPSTALGSTGS</sequence>
<dbReference type="PANTHER" id="PTHR43362:SF1">
    <property type="entry name" value="MANNITOL DEHYDROGENASE 2-RELATED"/>
    <property type="match status" value="1"/>
</dbReference>
<dbReference type="SUPFAM" id="SSF48179">
    <property type="entry name" value="6-phosphogluconate dehydrogenase C-terminal domain-like"/>
    <property type="match status" value="1"/>
</dbReference>
<dbReference type="InterPro" id="IPR013328">
    <property type="entry name" value="6PGD_dom2"/>
</dbReference>
<dbReference type="InterPro" id="IPR013118">
    <property type="entry name" value="Mannitol_DH_C"/>
</dbReference>
<evidence type="ECO:0000256" key="4">
    <source>
        <dbReference type="ARBA" id="ARBA00023027"/>
    </source>
</evidence>
<dbReference type="Pfam" id="PF08125">
    <property type="entry name" value="Mannitol_dh_C"/>
    <property type="match status" value="1"/>
</dbReference>
<name>A0A1H0AMQ4_9ACTN</name>
<dbReference type="EMBL" id="FNHE01000017">
    <property type="protein sequence ID" value="SDN34810.1"/>
    <property type="molecule type" value="Genomic_DNA"/>
</dbReference>
<dbReference type="STRING" id="1137991.SAMN05660642_04627"/>
<keyword evidence="3" id="KW-0560">Oxidoreductase</keyword>
<feature type="domain" description="Mannitol dehydrogenase N-terminal" evidence="7">
    <location>
        <begin position="29"/>
        <end position="279"/>
    </location>
</feature>
<evidence type="ECO:0000259" key="8">
    <source>
        <dbReference type="Pfam" id="PF08125"/>
    </source>
</evidence>
<dbReference type="InterPro" id="IPR013131">
    <property type="entry name" value="Mannitol_DH_N"/>
</dbReference>
<evidence type="ECO:0000256" key="1">
    <source>
        <dbReference type="ARBA" id="ARBA00012939"/>
    </source>
</evidence>
<comment type="similarity">
    <text evidence="6">Belongs to the mannitol dehydrogenase family. UxuB subfamily.</text>
</comment>
<comment type="catalytic activity">
    <reaction evidence="5">
        <text>D-mannitol 1-phosphate + NAD(+) = beta-D-fructose 6-phosphate + NADH + H(+)</text>
        <dbReference type="Rhea" id="RHEA:19661"/>
        <dbReference type="ChEBI" id="CHEBI:15378"/>
        <dbReference type="ChEBI" id="CHEBI:57540"/>
        <dbReference type="ChEBI" id="CHEBI:57634"/>
        <dbReference type="ChEBI" id="CHEBI:57945"/>
        <dbReference type="ChEBI" id="CHEBI:61381"/>
        <dbReference type="EC" id="1.1.1.17"/>
    </reaction>
</comment>
<dbReference type="PRINTS" id="PR00084">
    <property type="entry name" value="MTLDHDRGNASE"/>
</dbReference>
<dbReference type="Pfam" id="PF01232">
    <property type="entry name" value="Mannitol_dh"/>
    <property type="match status" value="1"/>
</dbReference>
<dbReference type="InterPro" id="IPR008927">
    <property type="entry name" value="6-PGluconate_DH-like_C_sf"/>
</dbReference>
<gene>
    <name evidence="9" type="ORF">SAMN05660642_04627</name>
</gene>
<dbReference type="GO" id="GO:0019594">
    <property type="term" value="P:mannitol metabolic process"/>
    <property type="evidence" value="ECO:0007669"/>
    <property type="project" value="InterPro"/>
</dbReference>
<dbReference type="Gene3D" id="3.40.50.720">
    <property type="entry name" value="NAD(P)-binding Rossmann-like Domain"/>
    <property type="match status" value="1"/>
</dbReference>
<feature type="domain" description="Mannitol dehydrogenase C-terminal" evidence="8">
    <location>
        <begin position="288"/>
        <end position="472"/>
    </location>
</feature>
<evidence type="ECO:0000313" key="9">
    <source>
        <dbReference type="EMBL" id="SDN34810.1"/>
    </source>
</evidence>
<dbReference type="RefSeq" id="WP_091223840.1">
    <property type="nucleotide sequence ID" value="NZ_FNHE01000017.1"/>
</dbReference>
<keyword evidence="4" id="KW-0520">NAD</keyword>
<evidence type="ECO:0000256" key="3">
    <source>
        <dbReference type="ARBA" id="ARBA00023002"/>
    </source>
</evidence>
<dbReference type="SUPFAM" id="SSF51735">
    <property type="entry name" value="NAD(P)-binding Rossmann-fold domains"/>
    <property type="match status" value="1"/>
</dbReference>
<dbReference type="OrthoDB" id="271711at2"/>
<evidence type="ECO:0000313" key="10">
    <source>
        <dbReference type="Proteomes" id="UP000198680"/>
    </source>
</evidence>
<dbReference type="InterPro" id="IPR000669">
    <property type="entry name" value="Mannitol_DH"/>
</dbReference>
<dbReference type="AlphaFoldDB" id="A0A1H0AMQ4"/>
<evidence type="ECO:0000259" key="7">
    <source>
        <dbReference type="Pfam" id="PF01232"/>
    </source>
</evidence>
<dbReference type="InterPro" id="IPR036291">
    <property type="entry name" value="NAD(P)-bd_dom_sf"/>
</dbReference>
<dbReference type="Gene3D" id="1.10.1040.10">
    <property type="entry name" value="N-(1-d-carboxylethyl)-l-norvaline Dehydrogenase, domain 2"/>
    <property type="match status" value="1"/>
</dbReference>
<evidence type="ECO:0000256" key="5">
    <source>
        <dbReference type="ARBA" id="ARBA00048615"/>
    </source>
</evidence>
<dbReference type="EC" id="1.1.1.17" evidence="1"/>
<dbReference type="PROSITE" id="PS00974">
    <property type="entry name" value="MANNITOL_DHGENASE"/>
    <property type="match status" value="1"/>
</dbReference>
<evidence type="ECO:0000256" key="6">
    <source>
        <dbReference type="ARBA" id="ARBA00061451"/>
    </source>
</evidence>
<protein>
    <recommendedName>
        <fullName evidence="2">Mannitol-1-phosphate 5-dehydrogenase</fullName>
        <ecNumber evidence="1">1.1.1.17</ecNumber>
    </recommendedName>
</protein>
<evidence type="ECO:0000256" key="2">
    <source>
        <dbReference type="ARBA" id="ARBA00016219"/>
    </source>
</evidence>
<dbReference type="InterPro" id="IPR050988">
    <property type="entry name" value="Mannitol_DH/Oxidoreductase"/>
</dbReference>
<keyword evidence="10" id="KW-1185">Reference proteome</keyword>
<proteinExistence type="inferred from homology"/>
<reference evidence="10" key="1">
    <citation type="submission" date="2016-10" db="EMBL/GenBank/DDBJ databases">
        <authorList>
            <person name="Varghese N."/>
            <person name="Submissions S."/>
        </authorList>
    </citation>
    <scope>NUCLEOTIDE SEQUENCE [LARGE SCALE GENOMIC DNA]</scope>
    <source>
        <strain evidence="10">DSM 45419</strain>
    </source>
</reference>
<dbReference type="InterPro" id="IPR023027">
    <property type="entry name" value="Mannitol_DH_CS"/>
</dbReference>
<dbReference type="Proteomes" id="UP000198680">
    <property type="component" value="Unassembled WGS sequence"/>
</dbReference>
<accession>A0A1H0AMQ4</accession>
<organism evidence="9 10">
    <name type="scientific">Geodermatophilus siccatus</name>
    <dbReference type="NCBI Taxonomy" id="1137991"/>
    <lineage>
        <taxon>Bacteria</taxon>
        <taxon>Bacillati</taxon>
        <taxon>Actinomycetota</taxon>
        <taxon>Actinomycetes</taxon>
        <taxon>Geodermatophilales</taxon>
        <taxon>Geodermatophilaceae</taxon>
        <taxon>Geodermatophilus</taxon>
    </lineage>
</organism>